<accession>A0A4Y2UE10</accession>
<proteinExistence type="predicted"/>
<feature type="region of interest" description="Disordered" evidence="1">
    <location>
        <begin position="1"/>
        <end position="37"/>
    </location>
</feature>
<dbReference type="EMBL" id="BGPR01035873">
    <property type="protein sequence ID" value="GBO10902.1"/>
    <property type="molecule type" value="Genomic_DNA"/>
</dbReference>
<evidence type="ECO:0000256" key="1">
    <source>
        <dbReference type="SAM" id="MobiDB-lite"/>
    </source>
</evidence>
<dbReference type="AlphaFoldDB" id="A0A4Y2UE10"/>
<dbReference type="OrthoDB" id="6590871at2759"/>
<feature type="compositionally biased region" description="Basic and acidic residues" evidence="1">
    <location>
        <begin position="19"/>
        <end position="35"/>
    </location>
</feature>
<name>A0A4Y2UE10_ARAVE</name>
<sequence>MNRRHDSRDDEDSGDEERPEEKPPSTKKTLQDPRTLRRPVQYCAESFDEHYSYERFIQRMLEVTLLSITFFKKALKTKKNYKLFQFCTLYCFSS</sequence>
<reference evidence="2 3" key="1">
    <citation type="journal article" date="2019" name="Sci. Rep.">
        <title>Orb-weaving spider Araneus ventricosus genome elucidates the spidroin gene catalogue.</title>
        <authorList>
            <person name="Kono N."/>
            <person name="Nakamura H."/>
            <person name="Ohtoshi R."/>
            <person name="Moran D.A.P."/>
            <person name="Shinohara A."/>
            <person name="Yoshida Y."/>
            <person name="Fujiwara M."/>
            <person name="Mori M."/>
            <person name="Tomita M."/>
            <person name="Arakawa K."/>
        </authorList>
    </citation>
    <scope>NUCLEOTIDE SEQUENCE [LARGE SCALE GENOMIC DNA]</scope>
</reference>
<dbReference type="Proteomes" id="UP000499080">
    <property type="component" value="Unassembled WGS sequence"/>
</dbReference>
<protein>
    <submittedName>
        <fullName evidence="2">Uncharacterized protein</fullName>
    </submittedName>
</protein>
<evidence type="ECO:0000313" key="3">
    <source>
        <dbReference type="Proteomes" id="UP000499080"/>
    </source>
</evidence>
<keyword evidence="3" id="KW-1185">Reference proteome</keyword>
<evidence type="ECO:0000313" key="2">
    <source>
        <dbReference type="EMBL" id="GBO10902.1"/>
    </source>
</evidence>
<gene>
    <name evidence="2" type="ORF">AVEN_187661_1</name>
</gene>
<comment type="caution">
    <text evidence="2">The sequence shown here is derived from an EMBL/GenBank/DDBJ whole genome shotgun (WGS) entry which is preliminary data.</text>
</comment>
<feature type="compositionally biased region" description="Acidic residues" evidence="1">
    <location>
        <begin position="9"/>
        <end position="18"/>
    </location>
</feature>
<organism evidence="2 3">
    <name type="scientific">Araneus ventricosus</name>
    <name type="common">Orbweaver spider</name>
    <name type="synonym">Epeira ventricosa</name>
    <dbReference type="NCBI Taxonomy" id="182803"/>
    <lineage>
        <taxon>Eukaryota</taxon>
        <taxon>Metazoa</taxon>
        <taxon>Ecdysozoa</taxon>
        <taxon>Arthropoda</taxon>
        <taxon>Chelicerata</taxon>
        <taxon>Arachnida</taxon>
        <taxon>Araneae</taxon>
        <taxon>Araneomorphae</taxon>
        <taxon>Entelegynae</taxon>
        <taxon>Araneoidea</taxon>
        <taxon>Araneidae</taxon>
        <taxon>Araneus</taxon>
    </lineage>
</organism>